<dbReference type="Proteomes" id="UP000299211">
    <property type="component" value="Unassembled WGS sequence"/>
</dbReference>
<proteinExistence type="predicted"/>
<reference evidence="3 4" key="1">
    <citation type="submission" date="2019-04" db="EMBL/GenBank/DDBJ databases">
        <title>Draft genome sequences of Streptomyces avermitilis ATCC 31267.</title>
        <authorList>
            <person name="Komaki H."/>
            <person name="Tamura T."/>
            <person name="Hosoyama A."/>
        </authorList>
    </citation>
    <scope>NUCLEOTIDE SEQUENCE [LARGE SCALE GENOMIC DNA]</scope>
    <source>
        <strain evidence="3 4">ATCC 31267</strain>
    </source>
</reference>
<dbReference type="Proteomes" id="UP000302139">
    <property type="component" value="Unassembled WGS sequence"/>
</dbReference>
<evidence type="ECO:0000313" key="1">
    <source>
        <dbReference type="EMBL" id="GDY70379.1"/>
    </source>
</evidence>
<comment type="caution">
    <text evidence="2">The sequence shown here is derived from an EMBL/GenBank/DDBJ whole genome shotgun (WGS) entry which is preliminary data.</text>
</comment>
<reference evidence="2 5" key="2">
    <citation type="submission" date="2019-04" db="EMBL/GenBank/DDBJ databases">
        <title>Draft genome sequences of Streptomyces avermitilis NBRC 14893.</title>
        <authorList>
            <person name="Komaki H."/>
            <person name="Tamura T."/>
            <person name="Hosoyama A."/>
        </authorList>
    </citation>
    <scope>NUCLEOTIDE SEQUENCE [LARGE SCALE GENOMIC DNA]</scope>
    <source>
        <strain evidence="2 5">NBRC 14893</strain>
    </source>
</reference>
<evidence type="ECO:0000313" key="3">
    <source>
        <dbReference type="EMBL" id="GDY80707.1"/>
    </source>
</evidence>
<dbReference type="EMBL" id="BJHY01000004">
    <property type="protein sequence ID" value="GDY80707.1"/>
    <property type="molecule type" value="Genomic_DNA"/>
</dbReference>
<name>A0A4D4MEJ0_STRAX</name>
<protein>
    <submittedName>
        <fullName evidence="2">Uncharacterized protein</fullName>
    </submittedName>
</protein>
<organism evidence="2 5">
    <name type="scientific">Streptomyces avermitilis</name>
    <dbReference type="NCBI Taxonomy" id="33903"/>
    <lineage>
        <taxon>Bacteria</taxon>
        <taxon>Bacillati</taxon>
        <taxon>Actinomycetota</taxon>
        <taxon>Actinomycetes</taxon>
        <taxon>Kitasatosporales</taxon>
        <taxon>Streptomycetaceae</taxon>
        <taxon>Streptomyces</taxon>
    </lineage>
</organism>
<evidence type="ECO:0000313" key="5">
    <source>
        <dbReference type="Proteomes" id="UP000302139"/>
    </source>
</evidence>
<evidence type="ECO:0000313" key="2">
    <source>
        <dbReference type="EMBL" id="GDY70391.1"/>
    </source>
</evidence>
<gene>
    <name evidence="1" type="ORF">SAV14893_097720</name>
    <name evidence="2" type="ORF">SAV14893_097840</name>
    <name evidence="3" type="ORF">SAV31267_101920</name>
</gene>
<accession>A0A4D4MEJ0</accession>
<dbReference type="EMBL" id="BJHX01000005">
    <property type="protein sequence ID" value="GDY70391.1"/>
    <property type="molecule type" value="Genomic_DNA"/>
</dbReference>
<dbReference type="AlphaFoldDB" id="A0A4D4MEJ0"/>
<sequence length="193" mass="21384">MQEPQHPMPTLPGFEPPIPGLIDGMDEEELAITVGLGLVAREAAAVEYVLHGIYVHLAKVAKAYTAQATATGGALIKQCRSALEQLGDSAVPATRRASLVRDLDLAEEGFRLRNRFLHGYWQFDHEVQSWLTLKGAHGMTRPEIAHTDSDAVWELAHRLQALHDRLVHWDIAQFGELAETENGDRGWASVKHL</sequence>
<evidence type="ECO:0000313" key="4">
    <source>
        <dbReference type="Proteomes" id="UP000299211"/>
    </source>
</evidence>
<dbReference type="EMBL" id="BJHX01000005">
    <property type="protein sequence ID" value="GDY70379.1"/>
    <property type="molecule type" value="Genomic_DNA"/>
</dbReference>